<evidence type="ECO:0000256" key="2">
    <source>
        <dbReference type="SAM" id="Phobius"/>
    </source>
</evidence>
<keyword evidence="2" id="KW-0812">Transmembrane</keyword>
<dbReference type="Gene3D" id="3.40.50.880">
    <property type="match status" value="1"/>
</dbReference>
<evidence type="ECO:0000313" key="4">
    <source>
        <dbReference type="Proteomes" id="UP001279642"/>
    </source>
</evidence>
<dbReference type="EMBL" id="JAXCLW010000003">
    <property type="protein sequence ID" value="MDY0883918.1"/>
    <property type="molecule type" value="Genomic_DNA"/>
</dbReference>
<keyword evidence="2" id="KW-0472">Membrane</keyword>
<reference evidence="3 4" key="1">
    <citation type="journal article" date="2016" name="Antonie Van Leeuwenhoek">
        <title>Dongia soli sp. nov., isolated from soil from Dokdo, Korea.</title>
        <authorList>
            <person name="Kim D.U."/>
            <person name="Lee H."/>
            <person name="Kim H."/>
            <person name="Kim S.G."/>
            <person name="Ka J.O."/>
        </authorList>
    </citation>
    <scope>NUCLEOTIDE SEQUENCE [LARGE SCALE GENOMIC DNA]</scope>
    <source>
        <strain evidence="3 4">D78</strain>
    </source>
</reference>
<dbReference type="Proteomes" id="UP001279642">
    <property type="component" value="Unassembled WGS sequence"/>
</dbReference>
<keyword evidence="4" id="KW-1185">Reference proteome</keyword>
<feature type="transmembrane region" description="Helical" evidence="2">
    <location>
        <begin position="46"/>
        <end position="65"/>
    </location>
</feature>
<evidence type="ECO:0000256" key="1">
    <source>
        <dbReference type="SAM" id="Coils"/>
    </source>
</evidence>
<organism evidence="3 4">
    <name type="scientific">Dongia soli</name>
    <dbReference type="NCBI Taxonomy" id="600628"/>
    <lineage>
        <taxon>Bacteria</taxon>
        <taxon>Pseudomonadati</taxon>
        <taxon>Pseudomonadota</taxon>
        <taxon>Alphaproteobacteria</taxon>
        <taxon>Rhodospirillales</taxon>
        <taxon>Dongiaceae</taxon>
        <taxon>Dongia</taxon>
    </lineage>
</organism>
<dbReference type="RefSeq" id="WP_320508983.1">
    <property type="nucleotide sequence ID" value="NZ_JAXCLW010000003.1"/>
</dbReference>
<dbReference type="SUPFAM" id="SSF52317">
    <property type="entry name" value="Class I glutamine amidotransferase-like"/>
    <property type="match status" value="1"/>
</dbReference>
<feature type="transmembrane region" description="Helical" evidence="2">
    <location>
        <begin position="680"/>
        <end position="698"/>
    </location>
</feature>
<accession>A0ABU5EC16</accession>
<dbReference type="InterPro" id="IPR029062">
    <property type="entry name" value="Class_I_gatase-like"/>
</dbReference>
<evidence type="ECO:0000313" key="3">
    <source>
        <dbReference type="EMBL" id="MDY0883918.1"/>
    </source>
</evidence>
<sequence>MMGQLSLDAYSITTDPLLPWPLIAGLGALLLILALFGFWRHAHGSMLRFLLGAVLIAILFNPSIIEEQRRYQKDVAVVLVDRSPSQALEHRTDDANKAMTELKQKLARFDDLETRIVESSGGSDPAEKGTELMEALHRALADLPPNRVAGSILISDGQVHDAPTDGKDPAINAPLHLLMTGNPDAGDRRLMLTEAPSFGLVGKNVEVKLRVDDLGREAEADGTATISISRDGVAMPSQDVRIGQEETVQLPLSHGGQTVFQFAVNDGPEELTRINNSAVITVNGVRDRLRVLLVSGEPSPGERTWRNLLKSDPAVELIHFTILRPPAKQDATPINELALIAFPIDELFNFKLKEFDLIIFDRFQHLNILPDEYFHHIVDYVEGGGAVLEVDGPSSAGQFSLYRTPVEEIFGATPTGEVLTGGFRPSLTDLGRRHPVTADLLPPDLANDASAKTNPNWGRWFRQIAATSSRGTTVMTGLDGLPLLVLERVGKGRVAQLFSDQIWLWSHGFEGGGPHAELIRRIGHWLMKEPELEEEDLRTAVVDGRLEITRQSLSTDLPTITVSRPDGTEDHLQLKDAGRGHATATVSAPLPGLYRVSDGQRQAFAASGSLNSLEFRDPRANAAPLTPLTKASDGGIFSLTKQTIPDIRRIAAGGEMAGNGWLGLRQNRDYVVAGLRQVPLLPIWLALGLALLLLLLTWRREGR</sequence>
<keyword evidence="2" id="KW-1133">Transmembrane helix</keyword>
<dbReference type="PANTHER" id="PTHR37947">
    <property type="entry name" value="BLL2462 PROTEIN"/>
    <property type="match status" value="1"/>
</dbReference>
<feature type="transmembrane region" description="Helical" evidence="2">
    <location>
        <begin position="20"/>
        <end position="39"/>
    </location>
</feature>
<protein>
    <recommendedName>
        <fullName evidence="5">Glutamine amidotransferase</fullName>
    </recommendedName>
</protein>
<proteinExistence type="predicted"/>
<comment type="caution">
    <text evidence="3">The sequence shown here is derived from an EMBL/GenBank/DDBJ whole genome shotgun (WGS) entry which is preliminary data.</text>
</comment>
<evidence type="ECO:0008006" key="5">
    <source>
        <dbReference type="Google" id="ProtNLM"/>
    </source>
</evidence>
<dbReference type="PANTHER" id="PTHR37947:SF1">
    <property type="entry name" value="BLL2462 PROTEIN"/>
    <property type="match status" value="1"/>
</dbReference>
<feature type="coiled-coil region" evidence="1">
    <location>
        <begin position="85"/>
        <end position="115"/>
    </location>
</feature>
<name>A0ABU5EC16_9PROT</name>
<gene>
    <name evidence="3" type="ORF">SMD27_13785</name>
</gene>
<keyword evidence="1" id="KW-0175">Coiled coil</keyword>